<proteinExistence type="predicted"/>
<evidence type="ECO:0000313" key="3">
    <source>
        <dbReference type="Proteomes" id="UP001469553"/>
    </source>
</evidence>
<name>A0ABV1A0P0_9TELE</name>
<protein>
    <submittedName>
        <fullName evidence="2">Uncharacterized protein</fullName>
    </submittedName>
</protein>
<organism evidence="2 3">
    <name type="scientific">Ameca splendens</name>
    <dbReference type="NCBI Taxonomy" id="208324"/>
    <lineage>
        <taxon>Eukaryota</taxon>
        <taxon>Metazoa</taxon>
        <taxon>Chordata</taxon>
        <taxon>Craniata</taxon>
        <taxon>Vertebrata</taxon>
        <taxon>Euteleostomi</taxon>
        <taxon>Actinopterygii</taxon>
        <taxon>Neopterygii</taxon>
        <taxon>Teleostei</taxon>
        <taxon>Neoteleostei</taxon>
        <taxon>Acanthomorphata</taxon>
        <taxon>Ovalentaria</taxon>
        <taxon>Atherinomorphae</taxon>
        <taxon>Cyprinodontiformes</taxon>
        <taxon>Goodeidae</taxon>
        <taxon>Ameca</taxon>
    </lineage>
</organism>
<comment type="caution">
    <text evidence="2">The sequence shown here is derived from an EMBL/GenBank/DDBJ whole genome shotgun (WGS) entry which is preliminary data.</text>
</comment>
<keyword evidence="3" id="KW-1185">Reference proteome</keyword>
<dbReference type="EMBL" id="JAHRIP010077073">
    <property type="protein sequence ID" value="MEQ2311557.1"/>
    <property type="molecule type" value="Genomic_DNA"/>
</dbReference>
<accession>A0ABV1A0P0</accession>
<reference evidence="2 3" key="1">
    <citation type="submission" date="2021-06" db="EMBL/GenBank/DDBJ databases">
        <authorList>
            <person name="Palmer J.M."/>
        </authorList>
    </citation>
    <scope>NUCLEOTIDE SEQUENCE [LARGE SCALE GENOMIC DNA]</scope>
    <source>
        <strain evidence="2 3">AS_MEX2019</strain>
        <tissue evidence="2">Muscle</tissue>
    </source>
</reference>
<dbReference type="Proteomes" id="UP001469553">
    <property type="component" value="Unassembled WGS sequence"/>
</dbReference>
<gene>
    <name evidence="2" type="ORF">AMECASPLE_021366</name>
</gene>
<evidence type="ECO:0000313" key="2">
    <source>
        <dbReference type="EMBL" id="MEQ2311557.1"/>
    </source>
</evidence>
<feature type="compositionally biased region" description="Polar residues" evidence="1">
    <location>
        <begin position="159"/>
        <end position="170"/>
    </location>
</feature>
<sequence length="170" mass="18693">MFPADPNYALGPSNNRSGPDPMTQECDPLIQWGNPQHETAELGGNIQSPTIYSRFLSTSRASSGSFTPSEVTFYFPRASQSIQRLGQQGPTFIHCTILSAPVPHGSPYRWWAHWGMASRLLFGLGPARSHEEQPGHQPLSNESQLRAWLQGGTPAPPYQATSRTSNVWSS</sequence>
<feature type="region of interest" description="Disordered" evidence="1">
    <location>
        <begin position="128"/>
        <end position="170"/>
    </location>
</feature>
<evidence type="ECO:0000256" key="1">
    <source>
        <dbReference type="SAM" id="MobiDB-lite"/>
    </source>
</evidence>
<feature type="region of interest" description="Disordered" evidence="1">
    <location>
        <begin position="1"/>
        <end position="27"/>
    </location>
</feature>